<dbReference type="GO" id="GO:0000149">
    <property type="term" value="F:SNARE binding"/>
    <property type="evidence" value="ECO:0007669"/>
    <property type="project" value="TreeGrafter"/>
</dbReference>
<dbReference type="GO" id="GO:0051601">
    <property type="term" value="P:exocyst localization"/>
    <property type="evidence" value="ECO:0007669"/>
    <property type="project" value="TreeGrafter"/>
</dbReference>
<name>A0A9W6WHP7_CANBO</name>
<accession>A0A9W6WHP7</accession>
<dbReference type="PANTHER" id="PTHR21292">
    <property type="entry name" value="EXOCYST COMPLEX COMPONENT SEC6-RELATED"/>
    <property type="match status" value="1"/>
</dbReference>
<evidence type="ECO:0000313" key="4">
    <source>
        <dbReference type="EMBL" id="GME73627.1"/>
    </source>
</evidence>
<dbReference type="Proteomes" id="UP001165120">
    <property type="component" value="Unassembled WGS sequence"/>
</dbReference>
<keyword evidence="3" id="KW-0268">Exocytosis</keyword>
<dbReference type="InterPro" id="IPR042532">
    <property type="entry name" value="EXOC3/Sec6_C"/>
</dbReference>
<protein>
    <submittedName>
        <fullName evidence="4">Unnamed protein product</fullName>
    </submittedName>
</protein>
<dbReference type="InterPro" id="IPR010326">
    <property type="entry name" value="EXOC3/Sec6"/>
</dbReference>
<dbReference type="GO" id="GO:0000145">
    <property type="term" value="C:exocyst"/>
    <property type="evidence" value="ECO:0007669"/>
    <property type="project" value="InterPro"/>
</dbReference>
<dbReference type="PANTHER" id="PTHR21292:SF1">
    <property type="entry name" value="EXOCYST COMPLEX COMPONENT 3"/>
    <property type="match status" value="1"/>
</dbReference>
<evidence type="ECO:0000256" key="2">
    <source>
        <dbReference type="ARBA" id="ARBA00022448"/>
    </source>
</evidence>
<gene>
    <name evidence="4" type="ORF">Cboi02_000411600</name>
</gene>
<keyword evidence="2" id="KW-0813">Transport</keyword>
<keyword evidence="5" id="KW-1185">Reference proteome</keyword>
<evidence type="ECO:0000313" key="5">
    <source>
        <dbReference type="Proteomes" id="UP001165120"/>
    </source>
</evidence>
<reference evidence="4" key="1">
    <citation type="submission" date="2023-04" db="EMBL/GenBank/DDBJ databases">
        <title>Candida boidinii NBRC 10035.</title>
        <authorList>
            <person name="Ichikawa N."/>
            <person name="Sato H."/>
            <person name="Tonouchi N."/>
        </authorList>
    </citation>
    <scope>NUCLEOTIDE SEQUENCE</scope>
    <source>
        <strain evidence="4">NBRC 10035</strain>
    </source>
</reference>
<comment type="similarity">
    <text evidence="1">Belongs to the SEC6 family.</text>
</comment>
<dbReference type="EMBL" id="BSXN01001571">
    <property type="protein sequence ID" value="GME73627.1"/>
    <property type="molecule type" value="Genomic_DNA"/>
</dbReference>
<sequence>MSIGQSTLSRLSELIKADDDLSRIEALKEDLIKEKISIDSQLNIEAQKKYDDAINIADSLQDSSALLKELKDNLGKINNLKNDSINSIDKYSLFDKASTYYSNFNKAEEVLNKFKSVEGEIQFLNNLILESLPQDEFYEGTASIEHLLLIHYKLTQIWDFKDELEYLASQSTDDSRHIVRSALSQFDGTIKSFDRLMKPISETIFDALKCGNFSLVCRWAKIMEYEEVEDFKCKLYNKLSSEAGVDGNDHLNTRSISSFRKSMLNNDKNNGSATNKNENLRILKQYIKRENPRNFKDKFLKFFEDSIKETFENCKEEQNVQAVLNSLDDWYYPELTLFKTCESRCFPSRWKLFDNLILPFYQTNLRDLFQNIMIKEPENALLLSLLELDYENNNKLRKQLGIPKSRIIQLINNEERTKLLDDYLSLTINKTDEWVSKVVNPAFELFAKRSQEPPDASFERLGIETSQTIITILNGDINALADAMDTPILVKFIKYYCAELLFSNLNRWRQILNEECSKWPIFLNAQPEESENANSDPDNVGFLPRYVTVLANDALKGANGLPEALQKCKEMVHENFFAELEQYFEVALQGYLNLGRQCLVNLTEMVMFEIEPDIDYLFSKSWYSGDGDGYIDNSLKIIESYLINLNDYLEFELYESFFETILDTFLIKYLEKLEKIEKINDDKICNYLQRDYNLLYQFFTGYEIQQTDVEFDLSIFEIIFEFFNLNTDNELIDSFKNGIHKFNDLPVSLVTNILRKRKGFDDKKIKLLTGEFEHVLEELKDENSNNLMSTFLSNLNKK</sequence>
<proteinExistence type="inferred from homology"/>
<dbReference type="AlphaFoldDB" id="A0A9W6WHP7"/>
<evidence type="ECO:0000256" key="1">
    <source>
        <dbReference type="ARBA" id="ARBA00009447"/>
    </source>
</evidence>
<dbReference type="Gene3D" id="1.10.357.50">
    <property type="match status" value="1"/>
</dbReference>
<dbReference type="Gene3D" id="1.10.357.70">
    <property type="entry name" value="Exocyst complex component Sec6, C-terminal domain"/>
    <property type="match status" value="1"/>
</dbReference>
<dbReference type="Pfam" id="PF06046">
    <property type="entry name" value="Sec6"/>
    <property type="match status" value="1"/>
</dbReference>
<organism evidence="4 5">
    <name type="scientific">Candida boidinii</name>
    <name type="common">Yeast</name>
    <dbReference type="NCBI Taxonomy" id="5477"/>
    <lineage>
        <taxon>Eukaryota</taxon>
        <taxon>Fungi</taxon>
        <taxon>Dikarya</taxon>
        <taxon>Ascomycota</taxon>
        <taxon>Saccharomycotina</taxon>
        <taxon>Pichiomycetes</taxon>
        <taxon>Pichiales</taxon>
        <taxon>Pichiaceae</taxon>
        <taxon>Ogataea</taxon>
        <taxon>Ogataea/Candida clade</taxon>
    </lineage>
</organism>
<evidence type="ECO:0000256" key="3">
    <source>
        <dbReference type="ARBA" id="ARBA00022483"/>
    </source>
</evidence>
<comment type="caution">
    <text evidence="4">The sequence shown here is derived from an EMBL/GenBank/DDBJ whole genome shotgun (WGS) entry which is preliminary data.</text>
</comment>
<dbReference type="GO" id="GO:0006887">
    <property type="term" value="P:exocytosis"/>
    <property type="evidence" value="ECO:0007669"/>
    <property type="project" value="UniProtKB-KW"/>
</dbReference>